<comment type="subcellular location">
    <subcellularLocation>
        <location evidence="1">Secreted</location>
    </subcellularLocation>
</comment>
<name>A0ABT2UHX7_9BACL</name>
<evidence type="ECO:0000313" key="4">
    <source>
        <dbReference type="EMBL" id="MCU6794233.1"/>
    </source>
</evidence>
<dbReference type="SUPFAM" id="SSF88713">
    <property type="entry name" value="Glycoside hydrolase/deacetylase"/>
    <property type="match status" value="1"/>
</dbReference>
<dbReference type="EMBL" id="JAOQIO010000077">
    <property type="protein sequence ID" value="MCU6794233.1"/>
    <property type="molecule type" value="Genomic_DNA"/>
</dbReference>
<dbReference type="InterPro" id="IPR051398">
    <property type="entry name" value="Polysacch_Deacetylase"/>
</dbReference>
<organism evidence="4 5">
    <name type="scientific">Paenibacillus baimaensis</name>
    <dbReference type="NCBI Taxonomy" id="2982185"/>
    <lineage>
        <taxon>Bacteria</taxon>
        <taxon>Bacillati</taxon>
        <taxon>Bacillota</taxon>
        <taxon>Bacilli</taxon>
        <taxon>Bacillales</taxon>
        <taxon>Paenibacillaceae</taxon>
        <taxon>Paenibacillus</taxon>
    </lineage>
</organism>
<evidence type="ECO:0000259" key="3">
    <source>
        <dbReference type="PROSITE" id="PS51677"/>
    </source>
</evidence>
<evidence type="ECO:0000256" key="1">
    <source>
        <dbReference type="ARBA" id="ARBA00004613"/>
    </source>
</evidence>
<gene>
    <name evidence="4" type="ORF">OB236_19180</name>
</gene>
<dbReference type="InterPro" id="IPR002509">
    <property type="entry name" value="NODB_dom"/>
</dbReference>
<accession>A0ABT2UHX7</accession>
<keyword evidence="5" id="KW-1185">Reference proteome</keyword>
<dbReference type="PROSITE" id="PS51677">
    <property type="entry name" value="NODB"/>
    <property type="match status" value="1"/>
</dbReference>
<dbReference type="InterPro" id="IPR011330">
    <property type="entry name" value="Glyco_hydro/deAcase_b/a-brl"/>
</dbReference>
<keyword evidence="2" id="KW-0732">Signal</keyword>
<sequence>MISLMYHDVVAVGKEDSSGFLGRDAGAYKLNKEHFKLHLHEIAGQDKVRVSTVIEVLEKQVETGGPVMLTFDDGGVSAHTIIADLLEAQGWRGHFFITTGQIGTEGFLSKDQIRSLAARGHIIGAHSCTHPTRFSECSWEQQVHEWKVSVQTLSDILGKKVTTASIPGGSYSVKLAKAAALGGVRYLFTSEPKTDISMVDGCYILGRYSMKKETKPKTAAAIAAGDLTLRMRQSIYWNLKKVVKIVAWNAYMAIRKKSYETKAARF</sequence>
<protein>
    <submittedName>
        <fullName evidence="4">Polysaccharide deacetylase family protein</fullName>
    </submittedName>
</protein>
<dbReference type="Gene3D" id="3.20.20.370">
    <property type="entry name" value="Glycoside hydrolase/deacetylase"/>
    <property type="match status" value="1"/>
</dbReference>
<comment type="caution">
    <text evidence="4">The sequence shown here is derived from an EMBL/GenBank/DDBJ whole genome shotgun (WGS) entry which is preliminary data.</text>
</comment>
<proteinExistence type="predicted"/>
<reference evidence="4 5" key="1">
    <citation type="submission" date="2022-09" db="EMBL/GenBank/DDBJ databases">
        <authorList>
            <person name="Han X.L."/>
            <person name="Wang Q."/>
            <person name="Lu T."/>
        </authorList>
    </citation>
    <scope>NUCLEOTIDE SEQUENCE [LARGE SCALE GENOMIC DNA]</scope>
    <source>
        <strain evidence="4 5">WQ 127069</strain>
    </source>
</reference>
<dbReference type="Proteomes" id="UP001652445">
    <property type="component" value="Unassembled WGS sequence"/>
</dbReference>
<evidence type="ECO:0000256" key="2">
    <source>
        <dbReference type="ARBA" id="ARBA00022729"/>
    </source>
</evidence>
<dbReference type="Pfam" id="PF01522">
    <property type="entry name" value="Polysacc_deac_1"/>
    <property type="match status" value="1"/>
</dbReference>
<feature type="domain" description="NodB homology" evidence="3">
    <location>
        <begin position="65"/>
        <end position="266"/>
    </location>
</feature>
<dbReference type="PANTHER" id="PTHR34216">
    <property type="match status" value="1"/>
</dbReference>
<dbReference type="RefSeq" id="WP_076233319.1">
    <property type="nucleotide sequence ID" value="NZ_JAOQIO010000077.1"/>
</dbReference>
<dbReference type="PANTHER" id="PTHR34216:SF3">
    <property type="entry name" value="POLY-BETA-1,6-N-ACETYL-D-GLUCOSAMINE N-DEACETYLASE"/>
    <property type="match status" value="1"/>
</dbReference>
<dbReference type="CDD" id="cd10918">
    <property type="entry name" value="CE4_NodB_like_5s_6s"/>
    <property type="match status" value="1"/>
</dbReference>
<evidence type="ECO:0000313" key="5">
    <source>
        <dbReference type="Proteomes" id="UP001652445"/>
    </source>
</evidence>